<dbReference type="InterPro" id="IPR036187">
    <property type="entry name" value="DNA_mismatch_repair_MutS_sf"/>
</dbReference>
<dbReference type="PIRSF" id="PIRSF005814">
    <property type="entry name" value="MutS_YshD"/>
    <property type="match status" value="1"/>
</dbReference>
<name>A0A1G7Q0A8_THETY</name>
<organism evidence="11 12">
    <name type="scientific">Thermoanaerobacter thermohydrosulfuricus</name>
    <name type="common">Clostridium thermohydrosulfuricum</name>
    <dbReference type="NCBI Taxonomy" id="1516"/>
    <lineage>
        <taxon>Bacteria</taxon>
        <taxon>Bacillati</taxon>
        <taxon>Bacillota</taxon>
        <taxon>Clostridia</taxon>
        <taxon>Thermoanaerobacterales</taxon>
        <taxon>Thermoanaerobacteraceae</taxon>
        <taxon>Thermoanaerobacter</taxon>
    </lineage>
</organism>
<keyword evidence="1 8" id="KW-0540">Nuclease</keyword>
<gene>
    <name evidence="8" type="primary">mutS2</name>
    <name evidence="8" type="synonym">rqcU</name>
    <name evidence="11" type="ORF">SAMN04244560_01460</name>
</gene>
<dbReference type="GO" id="GO:0030983">
    <property type="term" value="F:mismatched DNA binding"/>
    <property type="evidence" value="ECO:0007669"/>
    <property type="project" value="InterPro"/>
</dbReference>
<dbReference type="SUPFAM" id="SSF52540">
    <property type="entry name" value="P-loop containing nucleoside triphosphate hydrolases"/>
    <property type="match status" value="1"/>
</dbReference>
<dbReference type="Pfam" id="PF00488">
    <property type="entry name" value="MutS_V"/>
    <property type="match status" value="1"/>
</dbReference>
<keyword evidence="6 8" id="KW-0694">RNA-binding</keyword>
<dbReference type="EMBL" id="FNBS01000031">
    <property type="protein sequence ID" value="SDF91898.1"/>
    <property type="molecule type" value="Genomic_DNA"/>
</dbReference>
<evidence type="ECO:0000313" key="11">
    <source>
        <dbReference type="EMBL" id="SDF91898.1"/>
    </source>
</evidence>
<evidence type="ECO:0000256" key="3">
    <source>
        <dbReference type="ARBA" id="ARBA00022741"/>
    </source>
</evidence>
<dbReference type="EC" id="3.1.-.-" evidence="8"/>
<dbReference type="SMART" id="SM00534">
    <property type="entry name" value="MUTSac"/>
    <property type="match status" value="1"/>
</dbReference>
<keyword evidence="3 8" id="KW-0547">Nucleotide-binding</keyword>
<keyword evidence="8" id="KW-0255">Endonuclease</keyword>
<dbReference type="CDD" id="cd03280">
    <property type="entry name" value="ABC_MutS2"/>
    <property type="match status" value="1"/>
</dbReference>
<dbReference type="GO" id="GO:0005524">
    <property type="term" value="F:ATP binding"/>
    <property type="evidence" value="ECO:0007669"/>
    <property type="project" value="UniProtKB-UniRule"/>
</dbReference>
<dbReference type="FunFam" id="3.40.50.300:FF:000830">
    <property type="entry name" value="Endonuclease MutS2"/>
    <property type="match status" value="1"/>
</dbReference>
<evidence type="ECO:0000256" key="9">
    <source>
        <dbReference type="SAM" id="Coils"/>
    </source>
</evidence>
<keyword evidence="2 8" id="KW-0699">rRNA-binding</keyword>
<dbReference type="Gene3D" id="3.30.1370.110">
    <property type="match status" value="1"/>
</dbReference>
<dbReference type="AlphaFoldDB" id="A0A1G7Q0A8"/>
<feature type="domain" description="Smr" evidence="10">
    <location>
        <begin position="714"/>
        <end position="789"/>
    </location>
</feature>
<keyword evidence="7 8" id="KW-0238">DNA-binding</keyword>
<dbReference type="HAMAP" id="MF_00092">
    <property type="entry name" value="MutS2"/>
    <property type="match status" value="1"/>
</dbReference>
<proteinExistence type="inferred from homology"/>
<reference evidence="11 12" key="1">
    <citation type="submission" date="2016-10" db="EMBL/GenBank/DDBJ databases">
        <authorList>
            <person name="de Groot N.N."/>
        </authorList>
    </citation>
    <scope>NUCLEOTIDE SEQUENCE [LARGE SCALE GENOMIC DNA]</scope>
    <source>
        <strain evidence="11 12">DSM 569</strain>
    </source>
</reference>
<evidence type="ECO:0000256" key="5">
    <source>
        <dbReference type="ARBA" id="ARBA00022840"/>
    </source>
</evidence>
<evidence type="ECO:0000256" key="4">
    <source>
        <dbReference type="ARBA" id="ARBA00022801"/>
    </source>
</evidence>
<dbReference type="InterPro" id="IPR002625">
    <property type="entry name" value="Smr_dom"/>
</dbReference>
<dbReference type="PANTHER" id="PTHR48466">
    <property type="entry name" value="OS10G0509000 PROTEIN-RELATED"/>
    <property type="match status" value="1"/>
</dbReference>
<keyword evidence="9" id="KW-0175">Coiled coil</keyword>
<dbReference type="InterPro" id="IPR027417">
    <property type="entry name" value="P-loop_NTPase"/>
</dbReference>
<evidence type="ECO:0000256" key="6">
    <source>
        <dbReference type="ARBA" id="ARBA00022884"/>
    </source>
</evidence>
<dbReference type="Gene3D" id="3.40.50.300">
    <property type="entry name" value="P-loop containing nucleotide triphosphate hydrolases"/>
    <property type="match status" value="1"/>
</dbReference>
<dbReference type="PANTHER" id="PTHR48466:SF2">
    <property type="entry name" value="OS10G0509000 PROTEIN"/>
    <property type="match status" value="1"/>
</dbReference>
<accession>A0A1G7Q0A8</accession>
<dbReference type="InterPro" id="IPR046893">
    <property type="entry name" value="MSSS"/>
</dbReference>
<feature type="coiled-coil region" evidence="9">
    <location>
        <begin position="516"/>
        <end position="632"/>
    </location>
</feature>
<protein>
    <recommendedName>
        <fullName evidence="8">Endonuclease MutS2</fullName>
        <ecNumber evidence="8">3.1.-.-</ecNumber>
    </recommendedName>
    <alternativeName>
        <fullName evidence="8">Ribosome-associated protein quality control-upstream factor</fullName>
        <shortName evidence="8">RQC-upstream factor</shortName>
        <shortName evidence="8">RqcU</shortName>
        <ecNumber evidence="8">3.6.4.-</ecNumber>
    </alternativeName>
</protein>
<dbReference type="RefSeq" id="WP_074592580.1">
    <property type="nucleotide sequence ID" value="NZ_FNBS01000031.1"/>
</dbReference>
<evidence type="ECO:0000259" key="10">
    <source>
        <dbReference type="PROSITE" id="PS50828"/>
    </source>
</evidence>
<dbReference type="InterPro" id="IPR000432">
    <property type="entry name" value="DNA_mismatch_repair_MutS_C"/>
</dbReference>
<dbReference type="GO" id="GO:0072344">
    <property type="term" value="P:rescue of stalled ribosome"/>
    <property type="evidence" value="ECO:0007669"/>
    <property type="project" value="UniProtKB-UniRule"/>
</dbReference>
<comment type="function">
    <text evidence="8">Endonuclease that is involved in the suppression of homologous recombination and thus may have a key role in the control of bacterial genetic diversity.</text>
</comment>
<dbReference type="GO" id="GO:0140664">
    <property type="term" value="F:ATP-dependent DNA damage sensor activity"/>
    <property type="evidence" value="ECO:0007669"/>
    <property type="project" value="InterPro"/>
</dbReference>
<dbReference type="GO" id="GO:0004519">
    <property type="term" value="F:endonuclease activity"/>
    <property type="evidence" value="ECO:0007669"/>
    <property type="project" value="UniProtKB-UniRule"/>
</dbReference>
<evidence type="ECO:0000313" key="12">
    <source>
        <dbReference type="Proteomes" id="UP000183404"/>
    </source>
</evidence>
<dbReference type="InterPro" id="IPR007696">
    <property type="entry name" value="DNA_mismatch_repair_MutS_core"/>
</dbReference>
<dbReference type="SMART" id="SM00463">
    <property type="entry name" value="SMR"/>
    <property type="match status" value="1"/>
</dbReference>
<evidence type="ECO:0000256" key="2">
    <source>
        <dbReference type="ARBA" id="ARBA00022730"/>
    </source>
</evidence>
<comment type="similarity">
    <text evidence="8">Belongs to the DNA mismatch repair MutS family. MutS2 subfamily.</text>
</comment>
<dbReference type="NCBIfam" id="TIGR01069">
    <property type="entry name" value="mutS2"/>
    <property type="match status" value="1"/>
</dbReference>
<dbReference type="GO" id="GO:0045910">
    <property type="term" value="P:negative regulation of DNA recombination"/>
    <property type="evidence" value="ECO:0007669"/>
    <property type="project" value="InterPro"/>
</dbReference>
<dbReference type="GO" id="GO:0016887">
    <property type="term" value="F:ATP hydrolysis activity"/>
    <property type="evidence" value="ECO:0007669"/>
    <property type="project" value="InterPro"/>
</dbReference>
<dbReference type="SUPFAM" id="SSF160443">
    <property type="entry name" value="SMR domain-like"/>
    <property type="match status" value="1"/>
</dbReference>
<evidence type="ECO:0000256" key="7">
    <source>
        <dbReference type="ARBA" id="ARBA00023125"/>
    </source>
</evidence>
<dbReference type="SMART" id="SM00533">
    <property type="entry name" value="MUTSd"/>
    <property type="match status" value="1"/>
</dbReference>
<dbReference type="InterPro" id="IPR005747">
    <property type="entry name" value="MutS2"/>
</dbReference>
<dbReference type="InterPro" id="IPR036063">
    <property type="entry name" value="Smr_dom_sf"/>
</dbReference>
<keyword evidence="4 8" id="KW-0378">Hydrolase</keyword>
<dbReference type="GO" id="GO:0006298">
    <property type="term" value="P:mismatch repair"/>
    <property type="evidence" value="ECO:0007669"/>
    <property type="project" value="InterPro"/>
</dbReference>
<feature type="binding site" evidence="8">
    <location>
        <begin position="335"/>
        <end position="342"/>
    </location>
    <ligand>
        <name>ATP</name>
        <dbReference type="ChEBI" id="CHEBI:30616"/>
    </ligand>
</feature>
<dbReference type="Pfam" id="PF01713">
    <property type="entry name" value="Smr"/>
    <property type="match status" value="1"/>
</dbReference>
<evidence type="ECO:0000256" key="1">
    <source>
        <dbReference type="ARBA" id="ARBA00022722"/>
    </source>
</evidence>
<dbReference type="GO" id="GO:0019843">
    <property type="term" value="F:rRNA binding"/>
    <property type="evidence" value="ECO:0007669"/>
    <property type="project" value="UniProtKB-UniRule"/>
</dbReference>
<dbReference type="EC" id="3.6.4.-" evidence="8"/>
<dbReference type="SUPFAM" id="SSF48334">
    <property type="entry name" value="DNA repair protein MutS, domain III"/>
    <property type="match status" value="1"/>
</dbReference>
<dbReference type="GO" id="GO:0043023">
    <property type="term" value="F:ribosomal large subunit binding"/>
    <property type="evidence" value="ECO:0007669"/>
    <property type="project" value="UniProtKB-UniRule"/>
</dbReference>
<sequence>MVRGINSRAIKSLEFDKIVEFIVGYCDSDLGKQKASDIVIKKDIEEIERELDLLNEAISFISSYGGISLAFEDIRDYIKKAQIDSVLYNQELLKIKKFLNLVSQIKGYFKNLQESDRFVRLKEYDKKVLPIKNLEKRIENIIISEDEIADDASPMLKALRRQKLSINEKIRATLNSIISTRQKELQEPIITVRQGRYVVPVKQEYRSTFKGIVHDQSSSGATLFIEPMQVVDLNNELRQVELKEKQEIQRILFELSQEVKKYSQILFDDIEIVSDLDFIFAKAKYSLKLKAVRPELNTMGYINLKKARHPLINQGVIVPIDIYIGDQFNTLVITGPNTGGKTVTLKTVGLLTLMAMAGLNIPAEERSQVSIFEEVFVDIGDEQSIEQSLSTFSSHMTNIVSILQKVNKNCLVLLDELGAGTDPIEGAALAMSILDTLHKIGAKTIATTHYSELKQYALKAPGVENASVEFDVETLKPTYKLIIGLPGKSNAFEISKRLGLPQQIIENARKYISGEALKFEDIIADVESKRRELEKANHEIAFLKKDVEILKEELEKEKKKLQSERDKILKEAKEKARKIIQEAKFTAEEIIKKIREAEENTQNKDRIIQEVREELKKNLEELEEEVLKPKEAHYSRIPDNLKEGQTVYIVPLDQNGIVLSLPDKSGNVEIQAGILKMTVHISNLRVAEEKEDEVVKKGYSKFVHEKSQSISTSIDVRGKNLDDALLEVEKYIDDAYLAGLKEVTIIHGRGTGVLRTGISQFLRSNKHVKSFRLGKYGEGGDGVTIVELADK</sequence>
<keyword evidence="5 8" id="KW-0067">ATP-binding</keyword>
<dbReference type="Proteomes" id="UP000183404">
    <property type="component" value="Unassembled WGS sequence"/>
</dbReference>
<dbReference type="Pfam" id="PF20297">
    <property type="entry name" value="MSSS"/>
    <property type="match status" value="1"/>
</dbReference>
<comment type="function">
    <text evidence="8">Acts as a ribosome collision sensor, splitting the ribosome into its 2 subunits. Detects stalled/collided 70S ribosomes which it binds and splits by an ATP-hydrolysis driven conformational change. Acts upstream of the ribosome quality control system (RQC), a ribosome-associated complex that mediates the extraction of incompletely synthesized nascent chains from stalled ribosomes and their subsequent degradation. Probably generates substrates for RQC.</text>
</comment>
<dbReference type="PROSITE" id="PS50828">
    <property type="entry name" value="SMR"/>
    <property type="match status" value="1"/>
</dbReference>
<dbReference type="InterPro" id="IPR045076">
    <property type="entry name" value="MutS"/>
</dbReference>
<comment type="subunit">
    <text evidence="8">Homodimer. Binds to stalled ribosomes, contacting rRNA.</text>
</comment>
<evidence type="ECO:0000256" key="8">
    <source>
        <dbReference type="HAMAP-Rule" id="MF_00092"/>
    </source>
</evidence>